<dbReference type="RefSeq" id="WP_205117649.1">
    <property type="nucleotide sequence ID" value="NZ_JAFBCM010000001.1"/>
</dbReference>
<evidence type="ECO:0000259" key="1">
    <source>
        <dbReference type="PROSITE" id="PS51747"/>
    </source>
</evidence>
<gene>
    <name evidence="2" type="ORF">ACFOUW_28650</name>
</gene>
<dbReference type="GO" id="GO:0052717">
    <property type="term" value="F:tRNA-specific adenosine-34 deaminase activity"/>
    <property type="evidence" value="ECO:0007669"/>
    <property type="project" value="UniProtKB-EC"/>
</dbReference>
<dbReference type="EC" id="3.5.4.33" evidence="2"/>
<dbReference type="PANTHER" id="PTHR11079">
    <property type="entry name" value="CYTOSINE DEAMINASE FAMILY MEMBER"/>
    <property type="match status" value="1"/>
</dbReference>
<keyword evidence="3" id="KW-1185">Reference proteome</keyword>
<reference evidence="3" key="1">
    <citation type="journal article" date="2019" name="Int. J. Syst. Evol. Microbiol.">
        <title>The Global Catalogue of Microorganisms (GCM) 10K type strain sequencing project: providing services to taxonomists for standard genome sequencing and annotation.</title>
        <authorList>
            <consortium name="The Broad Institute Genomics Platform"/>
            <consortium name="The Broad Institute Genome Sequencing Center for Infectious Disease"/>
            <person name="Wu L."/>
            <person name="Ma J."/>
        </authorList>
    </citation>
    <scope>NUCLEOTIDE SEQUENCE [LARGE SCALE GENOMIC DNA]</scope>
    <source>
        <strain evidence="3">CGMCC 4.7241</strain>
    </source>
</reference>
<dbReference type="PROSITE" id="PS51747">
    <property type="entry name" value="CYT_DCMP_DEAMINASES_2"/>
    <property type="match status" value="1"/>
</dbReference>
<protein>
    <submittedName>
        <fullName evidence="2">Nucleoside deaminase</fullName>
        <ecNumber evidence="2">3.5.4.33</ecNumber>
    </submittedName>
</protein>
<comment type="caution">
    <text evidence="2">The sequence shown here is derived from an EMBL/GenBank/DDBJ whole genome shotgun (WGS) entry which is preliminary data.</text>
</comment>
<dbReference type="Proteomes" id="UP001595699">
    <property type="component" value="Unassembled WGS sequence"/>
</dbReference>
<dbReference type="InterPro" id="IPR016193">
    <property type="entry name" value="Cytidine_deaminase-like"/>
</dbReference>
<dbReference type="EMBL" id="JBHRZH010000034">
    <property type="protein sequence ID" value="MFC3764840.1"/>
    <property type="molecule type" value="Genomic_DNA"/>
</dbReference>
<dbReference type="InterPro" id="IPR002125">
    <property type="entry name" value="CMP_dCMP_dom"/>
</dbReference>
<proteinExistence type="predicted"/>
<dbReference type="SUPFAM" id="SSF53927">
    <property type="entry name" value="Cytidine deaminase-like"/>
    <property type="match status" value="1"/>
</dbReference>
<name>A0ABV7YHK3_9ACTN</name>
<keyword evidence="2" id="KW-0378">Hydrolase</keyword>
<sequence>MNKLIEQAVDLAIANADEGQLPFGAVVVLDGAVVATGVNTALRDSDPTAHGEVAAVRNACAALGVLHLTGSLVVSSCEPCAICHAVCASAGVTKIVYAAPKEYVPDLGYPAPDLGTLPGEMQSALRALAPEQLEYVPSDRAAEPFERYLAYVARKGDS</sequence>
<dbReference type="CDD" id="cd01285">
    <property type="entry name" value="nucleoside_deaminase"/>
    <property type="match status" value="1"/>
</dbReference>
<dbReference type="PANTHER" id="PTHR11079:SF161">
    <property type="entry name" value="CMP_DCMP-TYPE DEAMINASE DOMAIN-CONTAINING PROTEIN"/>
    <property type="match status" value="1"/>
</dbReference>
<dbReference type="Pfam" id="PF00383">
    <property type="entry name" value="dCMP_cyt_deam_1"/>
    <property type="match status" value="1"/>
</dbReference>
<accession>A0ABV7YHK3</accession>
<evidence type="ECO:0000313" key="2">
    <source>
        <dbReference type="EMBL" id="MFC3764840.1"/>
    </source>
</evidence>
<feature type="domain" description="CMP/dCMP-type deaminase" evidence="1">
    <location>
        <begin position="1"/>
        <end position="128"/>
    </location>
</feature>
<dbReference type="Gene3D" id="3.40.140.10">
    <property type="entry name" value="Cytidine Deaminase, domain 2"/>
    <property type="match status" value="1"/>
</dbReference>
<evidence type="ECO:0000313" key="3">
    <source>
        <dbReference type="Proteomes" id="UP001595699"/>
    </source>
</evidence>
<organism evidence="2 3">
    <name type="scientific">Tenggerimyces flavus</name>
    <dbReference type="NCBI Taxonomy" id="1708749"/>
    <lineage>
        <taxon>Bacteria</taxon>
        <taxon>Bacillati</taxon>
        <taxon>Actinomycetota</taxon>
        <taxon>Actinomycetes</taxon>
        <taxon>Propionibacteriales</taxon>
        <taxon>Nocardioidaceae</taxon>
        <taxon>Tenggerimyces</taxon>
    </lineage>
</organism>